<feature type="compositionally biased region" description="Low complexity" evidence="1">
    <location>
        <begin position="631"/>
        <end position="643"/>
    </location>
</feature>
<dbReference type="InterPro" id="IPR013922">
    <property type="entry name" value="Cyclin_PHO80-like"/>
</dbReference>
<dbReference type="Proteomes" id="UP001501274">
    <property type="component" value="Unassembled WGS sequence"/>
</dbReference>
<dbReference type="Gene3D" id="1.10.472.10">
    <property type="entry name" value="Cyclin-like"/>
    <property type="match status" value="1"/>
</dbReference>
<feature type="compositionally biased region" description="Polar residues" evidence="1">
    <location>
        <begin position="7"/>
        <end position="23"/>
    </location>
</feature>
<evidence type="ECO:0000256" key="1">
    <source>
        <dbReference type="SAM" id="MobiDB-lite"/>
    </source>
</evidence>
<dbReference type="PANTHER" id="PTHR15615:SF126">
    <property type="entry name" value="CYC2-LIKE CYCLIN"/>
    <property type="match status" value="1"/>
</dbReference>
<reference evidence="2 3" key="1">
    <citation type="submission" date="2024-02" db="EMBL/GenBank/DDBJ databases">
        <title>FIRST GENOME SEQUENCES OF Leishmania (Viannia) shawi, Leishmania (Viannia) lindenbergi AND Leishmania (Viannia) utingensis.</title>
        <authorList>
            <person name="Resadore F."/>
            <person name="Custodio M.G.F."/>
            <person name="Boite M.C."/>
            <person name="Cupolillo E."/>
            <person name="Ferreira G.E.M."/>
        </authorList>
    </citation>
    <scope>NUCLEOTIDE SEQUENCE [LARGE SCALE GENOMIC DNA]</scope>
    <source>
        <strain evidence="2 3">MDAS/BR/1979/M5533</strain>
    </source>
</reference>
<feature type="compositionally biased region" description="Low complexity" evidence="1">
    <location>
        <begin position="466"/>
        <end position="481"/>
    </location>
</feature>
<sequence length="709" mass="75159">MSALETVGQNGRSHTTDANSHIGSSHAEDGSTSRVVYPSRLSPSASPLGEEEVEKPLICHFFRKRPPLQTGSAGGCNTSSSGLHTSVNSGSAGVGGCYCARGQEEAASSPTVKTSSAGATALSLSTTPALPPFPSIMGEPVDLFPLTPSVTMPKRHSKRSGRLLNESETMQEKHGREYRFLVPWLAYAIDCTIATHEVLRQRHRLPAHVSLPTSPSEKELNGAANAGCSPSRSANGKATLPSPQAELNAFSTREVPAISVHDYLKRIVKYTYVSPSVLVCACLYLDRLLCMHECMLLHPYNVFKLFLTSTRMASKIMDTRTLNNRDFSVVGGVTNDDLNALEFLMVELLQNRLYFSRNTFDEYCRSLRLQAAHLGDEASDWGTETSMEMPLETRSGVQHQPTRPFLARCNVSNTRSRRSSSVSQNEYSMSAASQSGVSPLRSASRPAFPPSASTARSISVDTESLGPARAPASRGGSASASARRHPLGTSHSPALPHVPHAAANGGSSPALGAMGDLSGRGVSGEEVLRVAVHTNNIYQNGNGAWTGQTPPNSAIVPVAVEEKVDERARNISLSAPRCGAASSLDATGRPSRLLAASTGTAAGLCTTAFNAIRGGCDTSSTASTAPTYNGTTTSSSRGITTSTEDFGSGSMMTSYGDRTPTRRAFAYTVREGVALPPVVRSGRSERSSNIMGSAAQGQRLPLPPDQPRM</sequence>
<feature type="region of interest" description="Disordered" evidence="1">
    <location>
        <begin position="620"/>
        <end position="658"/>
    </location>
</feature>
<dbReference type="InterPro" id="IPR036915">
    <property type="entry name" value="Cyclin-like_sf"/>
</dbReference>
<feature type="compositionally biased region" description="Low complexity" evidence="1">
    <location>
        <begin position="410"/>
        <end position="423"/>
    </location>
</feature>
<feature type="region of interest" description="Disordered" evidence="1">
    <location>
        <begin position="210"/>
        <end position="240"/>
    </location>
</feature>
<accession>A0AAW3BP92</accession>
<feature type="region of interest" description="Disordered" evidence="1">
    <location>
        <begin position="678"/>
        <end position="709"/>
    </location>
</feature>
<comment type="caution">
    <text evidence="2">The sequence shown here is derived from an EMBL/GenBank/DDBJ whole genome shotgun (WGS) entry which is preliminary data.</text>
</comment>
<gene>
    <name evidence="2" type="ORF">Q4I28_004325</name>
</gene>
<dbReference type="SUPFAM" id="SSF47954">
    <property type="entry name" value="Cyclin-like"/>
    <property type="match status" value="1"/>
</dbReference>
<name>A0AAW3BP92_9TRYP</name>
<evidence type="ECO:0000313" key="3">
    <source>
        <dbReference type="Proteomes" id="UP001501274"/>
    </source>
</evidence>
<dbReference type="EMBL" id="JBAMZN010000026">
    <property type="protein sequence ID" value="KAL0523913.1"/>
    <property type="molecule type" value="Genomic_DNA"/>
</dbReference>
<feature type="region of interest" description="Disordered" evidence="1">
    <location>
        <begin position="392"/>
        <end position="517"/>
    </location>
</feature>
<feature type="compositionally biased region" description="Polar residues" evidence="1">
    <location>
        <begin position="424"/>
        <end position="437"/>
    </location>
</feature>
<dbReference type="PANTHER" id="PTHR15615">
    <property type="match status" value="1"/>
</dbReference>
<proteinExistence type="predicted"/>
<dbReference type="Pfam" id="PF08613">
    <property type="entry name" value="Cyclin"/>
    <property type="match status" value="1"/>
</dbReference>
<dbReference type="AlphaFoldDB" id="A0AAW3BP92"/>
<organism evidence="2 3">
    <name type="scientific">Leishmania naiffi</name>
    <dbReference type="NCBI Taxonomy" id="5678"/>
    <lineage>
        <taxon>Eukaryota</taxon>
        <taxon>Discoba</taxon>
        <taxon>Euglenozoa</taxon>
        <taxon>Kinetoplastea</taxon>
        <taxon>Metakinetoplastina</taxon>
        <taxon>Trypanosomatida</taxon>
        <taxon>Trypanosomatidae</taxon>
        <taxon>Leishmaniinae</taxon>
        <taxon>Leishmania</taxon>
        <taxon>Leishmania naiffi species complex</taxon>
    </lineage>
</organism>
<feature type="compositionally biased region" description="Polar residues" evidence="1">
    <location>
        <begin position="620"/>
        <end position="630"/>
    </location>
</feature>
<feature type="compositionally biased region" description="Low complexity" evidence="1">
    <location>
        <begin position="438"/>
        <end position="457"/>
    </location>
</feature>
<keyword evidence="3" id="KW-1185">Reference proteome</keyword>
<evidence type="ECO:0000313" key="2">
    <source>
        <dbReference type="EMBL" id="KAL0523913.1"/>
    </source>
</evidence>
<feature type="region of interest" description="Disordered" evidence="1">
    <location>
        <begin position="1"/>
        <end position="50"/>
    </location>
</feature>
<protein>
    <submittedName>
        <fullName evidence="2">Cyclin/Cyclin, N-terminal domain containing protein</fullName>
    </submittedName>
</protein>
<dbReference type="GO" id="GO:0019901">
    <property type="term" value="F:protein kinase binding"/>
    <property type="evidence" value="ECO:0007669"/>
    <property type="project" value="InterPro"/>
</dbReference>